<evidence type="ECO:0000313" key="3">
    <source>
        <dbReference type="Proteomes" id="UP000646738"/>
    </source>
</evidence>
<dbReference type="InterPro" id="IPR006764">
    <property type="entry name" value="SAM_dep_MeTrfase_SAV2177_type"/>
</dbReference>
<dbReference type="EMBL" id="BNEA01000015">
    <property type="protein sequence ID" value="GHI53880.1"/>
    <property type="molecule type" value="Genomic_DNA"/>
</dbReference>
<feature type="region of interest" description="Disordered" evidence="1">
    <location>
        <begin position="281"/>
        <end position="308"/>
    </location>
</feature>
<evidence type="ECO:0000256" key="1">
    <source>
        <dbReference type="SAM" id="MobiDB-lite"/>
    </source>
</evidence>
<reference evidence="3" key="1">
    <citation type="submission" date="2023-07" db="EMBL/GenBank/DDBJ databases">
        <title>Whole genome shotgun sequence of Streptomyces achromogenes subsp. rubradiris NBRC 14000.</title>
        <authorList>
            <person name="Komaki H."/>
            <person name="Tamura T."/>
        </authorList>
    </citation>
    <scope>NUCLEOTIDE SEQUENCE [LARGE SCALE GENOMIC DNA]</scope>
    <source>
        <strain evidence="3">NBRC 14000</strain>
    </source>
</reference>
<protein>
    <recommendedName>
        <fullName evidence="4">S-adenosyl methyltransferase</fullName>
    </recommendedName>
</protein>
<comment type="caution">
    <text evidence="2">The sequence shown here is derived from an EMBL/GenBank/DDBJ whole genome shotgun (WGS) entry which is preliminary data.</text>
</comment>
<dbReference type="Gene3D" id="3.40.50.150">
    <property type="entry name" value="Vaccinia Virus protein VP39"/>
    <property type="match status" value="1"/>
</dbReference>
<evidence type="ECO:0008006" key="4">
    <source>
        <dbReference type="Google" id="ProtNLM"/>
    </source>
</evidence>
<dbReference type="InterPro" id="IPR029063">
    <property type="entry name" value="SAM-dependent_MTases_sf"/>
</dbReference>
<dbReference type="Pfam" id="PF04672">
    <property type="entry name" value="Methyltransf_19"/>
    <property type="match status" value="1"/>
</dbReference>
<dbReference type="RefSeq" id="WP_229926420.1">
    <property type="nucleotide sequence ID" value="NZ_BNCB01000001.1"/>
</dbReference>
<name>A0ABQ3RDI7_STRRR</name>
<gene>
    <name evidence="2" type="ORF">Srubr_37260</name>
</gene>
<accession>A0ABQ3RDI7</accession>
<proteinExistence type="predicted"/>
<sequence length="308" mass="33652">MTGTNPMLAEDSWGRPAVARIDNWMLGETENFEFDRELARKLLYSAPWLKDMVEINGQYRPRVVLVLARDFGITQFADLGCGLPPRWSRARKRYEPGAPVYDAASAVHDEPRVVYVDNDPTVCGHARTVLDEYPTTAAVECDIRDVDRLLDHLGNAGLDRGAPIAVLLHDLLPWLNDAEAHLVMATLREWLPAGSAISVTHATADWAPETMQELVGHYAAADISYRPRSLGEITDLLGPWDLLPPGIVLTGQWRPTEEAGLPPGEHSHAYAAVITNGAAPVRDPCSPSPRALPTESTTPSGAYPVTAP</sequence>
<dbReference type="Proteomes" id="UP000646738">
    <property type="component" value="Unassembled WGS sequence"/>
</dbReference>
<dbReference type="SUPFAM" id="SSF53335">
    <property type="entry name" value="S-adenosyl-L-methionine-dependent methyltransferases"/>
    <property type="match status" value="1"/>
</dbReference>
<dbReference type="PIRSF" id="PIRSF017393">
    <property type="entry name" value="MTase_SAV2177"/>
    <property type="match status" value="1"/>
</dbReference>
<organism evidence="2 3">
    <name type="scientific">Streptomyces rubradiris</name>
    <name type="common">Streptomyces achromogenes subsp. rubradiris</name>
    <dbReference type="NCBI Taxonomy" id="285531"/>
    <lineage>
        <taxon>Bacteria</taxon>
        <taxon>Bacillati</taxon>
        <taxon>Actinomycetota</taxon>
        <taxon>Actinomycetes</taxon>
        <taxon>Kitasatosporales</taxon>
        <taxon>Streptomycetaceae</taxon>
        <taxon>Streptomyces</taxon>
    </lineage>
</organism>
<keyword evidence="3" id="KW-1185">Reference proteome</keyword>
<evidence type="ECO:0000313" key="2">
    <source>
        <dbReference type="EMBL" id="GHI53880.1"/>
    </source>
</evidence>